<dbReference type="Proteomes" id="UP000075809">
    <property type="component" value="Unassembled WGS sequence"/>
</dbReference>
<name>A0A151WUR6_9HYME</name>
<accession>A0A151WUR6</accession>
<keyword evidence="2" id="KW-1185">Reference proteome</keyword>
<gene>
    <name evidence="1" type="ORF">ALC60_09291</name>
</gene>
<sequence length="108" mass="12601">MESSDISRRISTVRDHNRALKKEQRNFVKLFYLDTSDYLIVSWLLSKPGRCSHVSGFTKATLYRTSGFHSIQPRSVIRGIDRGALGRREWRLWRRVARELAELSIPVP</sequence>
<evidence type="ECO:0000313" key="2">
    <source>
        <dbReference type="Proteomes" id="UP000075809"/>
    </source>
</evidence>
<dbReference type="EMBL" id="KQ982727">
    <property type="protein sequence ID" value="KYQ51593.1"/>
    <property type="molecule type" value="Genomic_DNA"/>
</dbReference>
<proteinExistence type="predicted"/>
<reference evidence="1 2" key="1">
    <citation type="submission" date="2015-09" db="EMBL/GenBank/DDBJ databases">
        <title>Trachymyrmex zeteki WGS genome.</title>
        <authorList>
            <person name="Nygaard S."/>
            <person name="Hu H."/>
            <person name="Boomsma J."/>
            <person name="Zhang G."/>
        </authorList>
    </citation>
    <scope>NUCLEOTIDE SEQUENCE [LARGE SCALE GENOMIC DNA]</scope>
    <source>
        <strain evidence="1">Tzet28-1</strain>
        <tissue evidence="1">Whole body</tissue>
    </source>
</reference>
<protein>
    <submittedName>
        <fullName evidence="1">Uncharacterized protein</fullName>
    </submittedName>
</protein>
<organism evidence="1 2">
    <name type="scientific">Mycetomoellerius zeteki</name>
    <dbReference type="NCBI Taxonomy" id="64791"/>
    <lineage>
        <taxon>Eukaryota</taxon>
        <taxon>Metazoa</taxon>
        <taxon>Ecdysozoa</taxon>
        <taxon>Arthropoda</taxon>
        <taxon>Hexapoda</taxon>
        <taxon>Insecta</taxon>
        <taxon>Pterygota</taxon>
        <taxon>Neoptera</taxon>
        <taxon>Endopterygota</taxon>
        <taxon>Hymenoptera</taxon>
        <taxon>Apocrita</taxon>
        <taxon>Aculeata</taxon>
        <taxon>Formicoidea</taxon>
        <taxon>Formicidae</taxon>
        <taxon>Myrmicinae</taxon>
        <taxon>Mycetomoellerius</taxon>
    </lineage>
</organism>
<evidence type="ECO:0000313" key="1">
    <source>
        <dbReference type="EMBL" id="KYQ51593.1"/>
    </source>
</evidence>
<dbReference type="AlphaFoldDB" id="A0A151WUR6"/>